<evidence type="ECO:0000256" key="4">
    <source>
        <dbReference type="ARBA" id="ARBA00035204"/>
    </source>
</evidence>
<dbReference type="InterPro" id="IPR018254">
    <property type="entry name" value="Ribosomal_uL29_CS"/>
</dbReference>
<reference evidence="6" key="1">
    <citation type="journal article" date="2015" name="Nature">
        <title>Complex archaea that bridge the gap between prokaryotes and eukaryotes.</title>
        <authorList>
            <person name="Spang A."/>
            <person name="Saw J.H."/>
            <person name="Jorgensen S.L."/>
            <person name="Zaremba-Niedzwiedzka K."/>
            <person name="Martijn J."/>
            <person name="Lind A.E."/>
            <person name="van Eijk R."/>
            <person name="Schleper C."/>
            <person name="Guy L."/>
            <person name="Ettema T.J."/>
        </authorList>
    </citation>
    <scope>NUCLEOTIDE SEQUENCE</scope>
</reference>
<evidence type="ECO:0000313" key="6">
    <source>
        <dbReference type="EMBL" id="KKL87105.1"/>
    </source>
</evidence>
<name>A0A0F9HZL8_9ZZZZ</name>
<evidence type="ECO:0000256" key="5">
    <source>
        <dbReference type="ARBA" id="ARBA00035476"/>
    </source>
</evidence>
<evidence type="ECO:0000256" key="2">
    <source>
        <dbReference type="ARBA" id="ARBA00022980"/>
    </source>
</evidence>
<comment type="caution">
    <text evidence="6">The sequence shown here is derived from an EMBL/GenBank/DDBJ whole genome shotgun (WGS) entry which is preliminary data.</text>
</comment>
<dbReference type="FunFam" id="1.10.287.310:FF:000001">
    <property type="entry name" value="50S ribosomal protein L29"/>
    <property type="match status" value="1"/>
</dbReference>
<sequence length="70" mass="7828">MNAKELQDKTPDELKDQLSALKKEAFNLRFQQATSQLENTARMRNVRRDVARVKTVLNQKAAAAAAEQGA</sequence>
<dbReference type="PANTHER" id="PTHR10916">
    <property type="entry name" value="60S RIBOSOMAL PROTEIN L35/50S RIBOSOMAL PROTEIN L29"/>
    <property type="match status" value="1"/>
</dbReference>
<evidence type="ECO:0000256" key="3">
    <source>
        <dbReference type="ARBA" id="ARBA00023274"/>
    </source>
</evidence>
<proteinExistence type="inferred from homology"/>
<organism evidence="6">
    <name type="scientific">marine sediment metagenome</name>
    <dbReference type="NCBI Taxonomy" id="412755"/>
    <lineage>
        <taxon>unclassified sequences</taxon>
        <taxon>metagenomes</taxon>
        <taxon>ecological metagenomes</taxon>
    </lineage>
</organism>
<comment type="similarity">
    <text evidence="1">Belongs to the universal ribosomal protein uL29 family.</text>
</comment>
<dbReference type="GO" id="GO:0003735">
    <property type="term" value="F:structural constituent of ribosome"/>
    <property type="evidence" value="ECO:0007669"/>
    <property type="project" value="InterPro"/>
</dbReference>
<dbReference type="GO" id="GO:0006412">
    <property type="term" value="P:translation"/>
    <property type="evidence" value="ECO:0007669"/>
    <property type="project" value="InterPro"/>
</dbReference>
<dbReference type="AlphaFoldDB" id="A0A0F9HZL8"/>
<dbReference type="InterPro" id="IPR050063">
    <property type="entry name" value="Ribosomal_protein_uL29"/>
</dbReference>
<dbReference type="InterPro" id="IPR036049">
    <property type="entry name" value="Ribosomal_uL29_sf"/>
</dbReference>
<dbReference type="InterPro" id="IPR001854">
    <property type="entry name" value="Ribosomal_uL29"/>
</dbReference>
<dbReference type="EMBL" id="LAZR01020928">
    <property type="protein sequence ID" value="KKL87105.1"/>
    <property type="molecule type" value="Genomic_DNA"/>
</dbReference>
<accession>A0A0F9HZL8</accession>
<keyword evidence="3" id="KW-0687">Ribonucleoprotein</keyword>
<dbReference type="PROSITE" id="PS00579">
    <property type="entry name" value="RIBOSOMAL_L29"/>
    <property type="match status" value="1"/>
</dbReference>
<dbReference type="SUPFAM" id="SSF46561">
    <property type="entry name" value="Ribosomal protein L29 (L29p)"/>
    <property type="match status" value="1"/>
</dbReference>
<dbReference type="NCBIfam" id="TIGR00012">
    <property type="entry name" value="L29"/>
    <property type="match status" value="1"/>
</dbReference>
<dbReference type="CDD" id="cd00427">
    <property type="entry name" value="Ribosomal_L29_HIP"/>
    <property type="match status" value="1"/>
</dbReference>
<dbReference type="PANTHER" id="PTHR10916:SF0">
    <property type="entry name" value="LARGE RIBOSOMAL SUBUNIT PROTEIN UL29C"/>
    <property type="match status" value="1"/>
</dbReference>
<keyword evidence="2" id="KW-0689">Ribosomal protein</keyword>
<evidence type="ECO:0000256" key="1">
    <source>
        <dbReference type="ARBA" id="ARBA00009254"/>
    </source>
</evidence>
<dbReference type="Pfam" id="PF00831">
    <property type="entry name" value="Ribosomal_L29"/>
    <property type="match status" value="1"/>
</dbReference>
<dbReference type="Gene3D" id="1.10.287.310">
    <property type="match status" value="1"/>
</dbReference>
<dbReference type="GO" id="GO:0022625">
    <property type="term" value="C:cytosolic large ribosomal subunit"/>
    <property type="evidence" value="ECO:0007669"/>
    <property type="project" value="TreeGrafter"/>
</dbReference>
<gene>
    <name evidence="6" type="ORF">LCGC14_1938040</name>
</gene>
<protein>
    <recommendedName>
        <fullName evidence="4">Large ribosomal subunit protein uL29</fullName>
    </recommendedName>
    <alternativeName>
        <fullName evidence="5">50S ribosomal protein L29</fullName>
    </alternativeName>
</protein>
<dbReference type="HAMAP" id="MF_00374">
    <property type="entry name" value="Ribosomal_uL29"/>
    <property type="match status" value="1"/>
</dbReference>